<dbReference type="Proteomes" id="UP001152888">
    <property type="component" value="Unassembled WGS sequence"/>
</dbReference>
<evidence type="ECO:0000313" key="2">
    <source>
        <dbReference type="Proteomes" id="UP001152888"/>
    </source>
</evidence>
<dbReference type="AlphaFoldDB" id="A0A9P0L2I0"/>
<protein>
    <submittedName>
        <fullName evidence="1">Uncharacterized protein</fullName>
    </submittedName>
</protein>
<evidence type="ECO:0000313" key="1">
    <source>
        <dbReference type="EMBL" id="CAH1986604.1"/>
    </source>
</evidence>
<gene>
    <name evidence="1" type="ORF">ACAOBT_LOCUS17345</name>
</gene>
<dbReference type="OrthoDB" id="6057829at2759"/>
<comment type="caution">
    <text evidence="1">The sequence shown here is derived from an EMBL/GenBank/DDBJ whole genome shotgun (WGS) entry which is preliminary data.</text>
</comment>
<sequence>MNSVWFEVQRCYALIIDKNITI</sequence>
<proteinExistence type="predicted"/>
<accession>A0A9P0L2I0</accession>
<keyword evidence="2" id="KW-1185">Reference proteome</keyword>
<dbReference type="EMBL" id="CAKOFQ010007003">
    <property type="protein sequence ID" value="CAH1986604.1"/>
    <property type="molecule type" value="Genomic_DNA"/>
</dbReference>
<organism evidence="1 2">
    <name type="scientific">Acanthoscelides obtectus</name>
    <name type="common">Bean weevil</name>
    <name type="synonym">Bruchus obtectus</name>
    <dbReference type="NCBI Taxonomy" id="200917"/>
    <lineage>
        <taxon>Eukaryota</taxon>
        <taxon>Metazoa</taxon>
        <taxon>Ecdysozoa</taxon>
        <taxon>Arthropoda</taxon>
        <taxon>Hexapoda</taxon>
        <taxon>Insecta</taxon>
        <taxon>Pterygota</taxon>
        <taxon>Neoptera</taxon>
        <taxon>Endopterygota</taxon>
        <taxon>Coleoptera</taxon>
        <taxon>Polyphaga</taxon>
        <taxon>Cucujiformia</taxon>
        <taxon>Chrysomeloidea</taxon>
        <taxon>Chrysomelidae</taxon>
        <taxon>Bruchinae</taxon>
        <taxon>Bruchini</taxon>
        <taxon>Acanthoscelides</taxon>
    </lineage>
</organism>
<reference evidence="1" key="1">
    <citation type="submission" date="2022-03" db="EMBL/GenBank/DDBJ databases">
        <authorList>
            <person name="Sayadi A."/>
        </authorList>
    </citation>
    <scope>NUCLEOTIDE SEQUENCE</scope>
</reference>
<name>A0A9P0L2I0_ACAOB</name>